<proteinExistence type="predicted"/>
<accession>A0A0F5FV66</accession>
<dbReference type="STRING" id="443610.VE25_05645"/>
<dbReference type="OrthoDB" id="20942at2"/>
<organism evidence="1 2">
    <name type="scientific">Devosia geojensis</name>
    <dbReference type="NCBI Taxonomy" id="443610"/>
    <lineage>
        <taxon>Bacteria</taxon>
        <taxon>Pseudomonadati</taxon>
        <taxon>Pseudomonadota</taxon>
        <taxon>Alphaproteobacteria</taxon>
        <taxon>Hyphomicrobiales</taxon>
        <taxon>Devosiaceae</taxon>
        <taxon>Devosia</taxon>
    </lineage>
</organism>
<sequence>MSATGLDAFDKTLQVTNTWLKEIMEDHGPDRQVAWHVLSAVLRSLRDRLPPDLSAHLGAQLPLLVRGTYYDQYQPSKQPVRSRTLEEFLSQVEQELKFIRPVDSTDAVKTVFKVLSHYVDPGEVRKVREALPSEVRNLWPDPDTLH</sequence>
<evidence type="ECO:0000313" key="1">
    <source>
        <dbReference type="EMBL" id="KKB12718.1"/>
    </source>
</evidence>
<dbReference type="EMBL" id="JZEX01000059">
    <property type="protein sequence ID" value="KKB12718.1"/>
    <property type="molecule type" value="Genomic_DNA"/>
</dbReference>
<dbReference type="PATRIC" id="fig|443610.3.peg.3681"/>
<evidence type="ECO:0008006" key="3">
    <source>
        <dbReference type="Google" id="ProtNLM"/>
    </source>
</evidence>
<dbReference type="Pfam" id="PF10025">
    <property type="entry name" value="DUF2267"/>
    <property type="match status" value="1"/>
</dbReference>
<dbReference type="AlphaFoldDB" id="A0A0F5FV66"/>
<dbReference type="Proteomes" id="UP000033632">
    <property type="component" value="Unassembled WGS sequence"/>
</dbReference>
<name>A0A0F5FV66_9HYPH</name>
<evidence type="ECO:0000313" key="2">
    <source>
        <dbReference type="Proteomes" id="UP000033632"/>
    </source>
</evidence>
<protein>
    <recommendedName>
        <fullName evidence="3">DUF2267 domain-containing protein</fullName>
    </recommendedName>
</protein>
<reference evidence="1 2" key="1">
    <citation type="submission" date="2015-03" db="EMBL/GenBank/DDBJ databases">
        <authorList>
            <person name="Hassan Y.I."/>
            <person name="Lepp D."/>
            <person name="Li X.-Z."/>
            <person name="Zhou T."/>
        </authorList>
    </citation>
    <scope>NUCLEOTIDE SEQUENCE [LARGE SCALE GENOMIC DNA]</scope>
    <source>
        <strain evidence="1 2">BD-c194</strain>
    </source>
</reference>
<dbReference type="RefSeq" id="WP_046107624.1">
    <property type="nucleotide sequence ID" value="NZ_JZEX01000059.1"/>
</dbReference>
<comment type="caution">
    <text evidence="1">The sequence shown here is derived from an EMBL/GenBank/DDBJ whole genome shotgun (WGS) entry which is preliminary data.</text>
</comment>
<gene>
    <name evidence="1" type="ORF">VE25_05645</name>
</gene>
<dbReference type="Gene3D" id="1.10.490.110">
    <property type="entry name" value="Uncharacterized conserved protein DUF2267"/>
    <property type="match status" value="1"/>
</dbReference>
<keyword evidence="2" id="KW-1185">Reference proteome</keyword>
<dbReference type="InterPro" id="IPR038282">
    <property type="entry name" value="DUF2267_sf"/>
</dbReference>
<dbReference type="InterPro" id="IPR018727">
    <property type="entry name" value="DUF2267"/>
</dbReference>